<dbReference type="Gene3D" id="1.20.120.1320">
    <property type="entry name" value="Aspartokinase, catalytic domain"/>
    <property type="match status" value="1"/>
</dbReference>
<dbReference type="CDD" id="cd04257">
    <property type="entry name" value="AAK_AK-HSDH"/>
    <property type="match status" value="1"/>
</dbReference>
<evidence type="ECO:0000256" key="4">
    <source>
        <dbReference type="ARBA" id="ARBA00022777"/>
    </source>
</evidence>
<name>A0AAJ1IF00_9SPIO</name>
<dbReference type="Pfam" id="PF00696">
    <property type="entry name" value="AA_kinase"/>
    <property type="match status" value="1"/>
</dbReference>
<evidence type="ECO:0000256" key="2">
    <source>
        <dbReference type="ARBA" id="ARBA00022679"/>
    </source>
</evidence>
<keyword evidence="2 9" id="KW-0808">Transferase</keyword>
<organism evidence="12 13">
    <name type="scientific">Candidatus Thalassospirochaeta sargassi</name>
    <dbReference type="NCBI Taxonomy" id="3119039"/>
    <lineage>
        <taxon>Bacteria</taxon>
        <taxon>Pseudomonadati</taxon>
        <taxon>Spirochaetota</taxon>
        <taxon>Spirochaetia</taxon>
        <taxon>Spirochaetales</taxon>
        <taxon>Spirochaetaceae</taxon>
        <taxon>Candidatus Thalassospirochaeta</taxon>
    </lineage>
</organism>
<reference evidence="12 13" key="1">
    <citation type="submission" date="2022-12" db="EMBL/GenBank/DDBJ databases">
        <title>Metagenome assembled genome from gulf of manar.</title>
        <authorList>
            <person name="Kohli P."/>
            <person name="Pk S."/>
            <person name="Venkata Ramana C."/>
            <person name="Sasikala C."/>
        </authorList>
    </citation>
    <scope>NUCLEOTIDE SEQUENCE [LARGE SCALE GENOMIC DNA]</scope>
    <source>
        <strain evidence="12">JB008</strain>
    </source>
</reference>
<dbReference type="EC" id="2.7.2.4" evidence="9"/>
<feature type="binding site" evidence="8">
    <location>
        <position position="125"/>
    </location>
    <ligand>
        <name>substrate</name>
    </ligand>
</feature>
<dbReference type="SUPFAM" id="SSF53633">
    <property type="entry name" value="Carbamate kinase-like"/>
    <property type="match status" value="1"/>
</dbReference>
<dbReference type="InterPro" id="IPR041743">
    <property type="entry name" value="AK-HSDH_N"/>
</dbReference>
<dbReference type="Gene3D" id="3.40.1160.10">
    <property type="entry name" value="Acetylglutamate kinase-like"/>
    <property type="match status" value="1"/>
</dbReference>
<keyword evidence="10" id="KW-0028">Amino-acid biosynthesis</keyword>
<feature type="domain" description="ACT" evidence="11">
    <location>
        <begin position="399"/>
        <end position="459"/>
    </location>
</feature>
<comment type="similarity">
    <text evidence="9">Belongs to the aspartokinase family.</text>
</comment>
<dbReference type="GO" id="GO:0009089">
    <property type="term" value="P:lysine biosynthetic process via diaminopimelate"/>
    <property type="evidence" value="ECO:0007669"/>
    <property type="project" value="InterPro"/>
</dbReference>
<dbReference type="PANTHER" id="PTHR43070">
    <property type="match status" value="1"/>
</dbReference>
<evidence type="ECO:0000313" key="13">
    <source>
        <dbReference type="Proteomes" id="UP001221217"/>
    </source>
</evidence>
<sequence>MKVMKFGGSSVMDAEKIRNVVSIIKTEAGKTDVAVVLSAMKGITDDLINCAKLAEKGDDDYKKALAGISKREKTTFIELIGSDNEKEAFESLESMLHDLGEILLGVKMVKECSTRSLDLISSFGERMNNTVAAAYMRSIGVDAEYVDARELVLTDSTYGAAKVNYKESYKRIKERIDSIKGIAMITGFIGANKEGVTTTLGRNGSDFTASIIAAATDSSVVEIWTDVDGVLSADPRCVNKAYVIPEISYQEAMELSYFGAEVIHPYTMIPAVDRDIPILIKNTLNPSAPGTIIARNIKGHDNPITGIASIKDVALINVEGSGMIGTPGIASKVFGALAESGINVIMISQASSEHSISFVFRKIQAERALDALNRELGGEVESKRIEKFVIREDLEIISAIGDNMVGTPGIAGRIFSALGDAGISILSIAQGSSERSVSFVIEKKHRDKALNTVHDAFLS</sequence>
<keyword evidence="6" id="KW-0521">NADP</keyword>
<evidence type="ECO:0000256" key="9">
    <source>
        <dbReference type="RuleBase" id="RU003448"/>
    </source>
</evidence>
<dbReference type="InterPro" id="IPR001048">
    <property type="entry name" value="Asp/Glu/Uridylate_kinase"/>
</dbReference>
<dbReference type="GO" id="GO:0005524">
    <property type="term" value="F:ATP binding"/>
    <property type="evidence" value="ECO:0007669"/>
    <property type="project" value="UniProtKB-KW"/>
</dbReference>
<dbReference type="InterPro" id="IPR005260">
    <property type="entry name" value="Asp_kin_monofn"/>
</dbReference>
<dbReference type="Gene3D" id="3.30.2130.10">
    <property type="entry name" value="VC0802-like"/>
    <property type="match status" value="1"/>
</dbReference>
<dbReference type="InterPro" id="IPR011147">
    <property type="entry name" value="Bifunc_Aspkin/hSer_DH"/>
</dbReference>
<dbReference type="InterPro" id="IPR054352">
    <property type="entry name" value="ACT_Aspartokinase"/>
</dbReference>
<dbReference type="InterPro" id="IPR036393">
    <property type="entry name" value="AceGlu_kinase-like_sf"/>
</dbReference>
<keyword evidence="3 8" id="KW-0547">Nucleotide-binding</keyword>
<dbReference type="CDD" id="cd04892">
    <property type="entry name" value="ACT_AK-like_2"/>
    <property type="match status" value="1"/>
</dbReference>
<dbReference type="PROSITE" id="PS51671">
    <property type="entry name" value="ACT"/>
    <property type="match status" value="2"/>
</dbReference>
<proteinExistence type="inferred from homology"/>
<feature type="binding site" evidence="8">
    <location>
        <position position="44"/>
    </location>
    <ligand>
        <name>substrate</name>
    </ligand>
</feature>
<evidence type="ECO:0000256" key="6">
    <source>
        <dbReference type="ARBA" id="ARBA00022857"/>
    </source>
</evidence>
<dbReference type="PIRSF" id="PIRSF000726">
    <property type="entry name" value="Asp_kin"/>
    <property type="match status" value="1"/>
</dbReference>
<comment type="catalytic activity">
    <reaction evidence="7 9">
        <text>L-aspartate + ATP = 4-phospho-L-aspartate + ADP</text>
        <dbReference type="Rhea" id="RHEA:23776"/>
        <dbReference type="ChEBI" id="CHEBI:29991"/>
        <dbReference type="ChEBI" id="CHEBI:30616"/>
        <dbReference type="ChEBI" id="CHEBI:57535"/>
        <dbReference type="ChEBI" id="CHEBI:456216"/>
        <dbReference type="EC" id="2.7.2.4"/>
    </reaction>
</comment>
<dbReference type="InterPro" id="IPR018042">
    <property type="entry name" value="Aspartate_kinase_CS"/>
</dbReference>
<comment type="pathway">
    <text evidence="10">Amino-acid biosynthesis; L-threonine biosynthesis; L-threonine from L-aspartate: step 1/5.</text>
</comment>
<evidence type="ECO:0000313" key="12">
    <source>
        <dbReference type="EMBL" id="MDC7226185.1"/>
    </source>
</evidence>
<gene>
    <name evidence="12" type="ORF">PQJ61_05430</name>
</gene>
<dbReference type="AlphaFoldDB" id="A0AAJ1IF00"/>
<evidence type="ECO:0000256" key="7">
    <source>
        <dbReference type="ARBA" id="ARBA00047872"/>
    </source>
</evidence>
<evidence type="ECO:0000256" key="1">
    <source>
        <dbReference type="ARBA" id="ARBA00004766"/>
    </source>
</evidence>
<dbReference type="Proteomes" id="UP001221217">
    <property type="component" value="Unassembled WGS sequence"/>
</dbReference>
<feature type="domain" description="ACT" evidence="11">
    <location>
        <begin position="318"/>
        <end position="387"/>
    </location>
</feature>
<keyword evidence="4 9" id="KW-0418">Kinase</keyword>
<accession>A0AAJ1IF00</accession>
<dbReference type="GO" id="GO:0004072">
    <property type="term" value="F:aspartate kinase activity"/>
    <property type="evidence" value="ECO:0007669"/>
    <property type="project" value="UniProtKB-EC"/>
</dbReference>
<evidence type="ECO:0000256" key="10">
    <source>
        <dbReference type="RuleBase" id="RU004249"/>
    </source>
</evidence>
<comment type="pathway">
    <text evidence="1 10">Amino-acid biosynthesis; L-lysine biosynthesis via DAP pathway; (S)-tetrahydrodipicolinate from L-aspartate: step 1/4.</text>
</comment>
<evidence type="ECO:0000256" key="5">
    <source>
        <dbReference type="ARBA" id="ARBA00022840"/>
    </source>
</evidence>
<dbReference type="GO" id="GO:0004412">
    <property type="term" value="F:homoserine dehydrogenase activity"/>
    <property type="evidence" value="ECO:0007669"/>
    <property type="project" value="InterPro"/>
</dbReference>
<dbReference type="SUPFAM" id="SSF55021">
    <property type="entry name" value="ACT-like"/>
    <property type="match status" value="2"/>
</dbReference>
<protein>
    <recommendedName>
        <fullName evidence="9">Aspartokinase</fullName>
        <ecNumber evidence="9">2.7.2.4</ecNumber>
    </recommendedName>
</protein>
<evidence type="ECO:0000256" key="3">
    <source>
        <dbReference type="ARBA" id="ARBA00022741"/>
    </source>
</evidence>
<evidence type="ECO:0000256" key="8">
    <source>
        <dbReference type="PIRSR" id="PIRSR000726-1"/>
    </source>
</evidence>
<dbReference type="InterPro" id="IPR001341">
    <property type="entry name" value="Asp_kinase"/>
</dbReference>
<feature type="binding site" evidence="8">
    <location>
        <begin position="5"/>
        <end position="8"/>
    </location>
    <ligand>
        <name>ATP</name>
        <dbReference type="ChEBI" id="CHEBI:30616"/>
    </ligand>
</feature>
<comment type="caution">
    <text evidence="12">The sequence shown here is derived from an EMBL/GenBank/DDBJ whole genome shotgun (WGS) entry which is preliminary data.</text>
</comment>
<dbReference type="PROSITE" id="PS00324">
    <property type="entry name" value="ASPARTOKINASE"/>
    <property type="match status" value="1"/>
</dbReference>
<dbReference type="CDD" id="cd04921">
    <property type="entry name" value="ACT_AKi-HSDH-ThrA-like_1"/>
    <property type="match status" value="1"/>
</dbReference>
<dbReference type="EMBL" id="JAQQAL010000011">
    <property type="protein sequence ID" value="MDC7226185.1"/>
    <property type="molecule type" value="Genomic_DNA"/>
</dbReference>
<dbReference type="PANTHER" id="PTHR43070:SF3">
    <property type="entry name" value="HOMOSERINE DEHYDROGENASE"/>
    <property type="match status" value="1"/>
</dbReference>
<dbReference type="FunFam" id="3.30.2130.10:FF:000001">
    <property type="entry name" value="Bifunctional aspartokinase/homoserine dehydrogenase"/>
    <property type="match status" value="1"/>
</dbReference>
<feature type="binding site" evidence="8">
    <location>
        <position position="236"/>
    </location>
    <ligand>
        <name>ATP</name>
        <dbReference type="ChEBI" id="CHEBI:30616"/>
    </ligand>
</feature>
<dbReference type="NCBIfam" id="TIGR00657">
    <property type="entry name" value="asp_kinases"/>
    <property type="match status" value="1"/>
</dbReference>
<comment type="pathway">
    <text evidence="10">Amino-acid biosynthesis; L-methionine biosynthesis via de novo pathway; L-homoserine from L-aspartate: step 1/3.</text>
</comment>
<dbReference type="Pfam" id="PF22468">
    <property type="entry name" value="ACT_9"/>
    <property type="match status" value="2"/>
</dbReference>
<dbReference type="InterPro" id="IPR002912">
    <property type="entry name" value="ACT_dom"/>
</dbReference>
<feature type="binding site" evidence="8">
    <location>
        <begin position="225"/>
        <end position="226"/>
    </location>
    <ligand>
        <name>ATP</name>
        <dbReference type="ChEBI" id="CHEBI:30616"/>
    </ligand>
</feature>
<evidence type="ECO:0000259" key="11">
    <source>
        <dbReference type="PROSITE" id="PS51671"/>
    </source>
</evidence>
<dbReference type="InterPro" id="IPR042199">
    <property type="entry name" value="AsparK_Bifunc_asparK/hSer_DH"/>
</dbReference>
<keyword evidence="5 8" id="KW-0067">ATP-binding</keyword>
<dbReference type="InterPro" id="IPR045865">
    <property type="entry name" value="ACT-like_dom_sf"/>
</dbReference>